<evidence type="ECO:0000256" key="4">
    <source>
        <dbReference type="ARBA" id="ARBA00023098"/>
    </source>
</evidence>
<dbReference type="InParanoid" id="C7YWR3"/>
<dbReference type="VEuPathDB" id="FungiDB:NECHADRAFT_101108"/>
<evidence type="ECO:0000256" key="3">
    <source>
        <dbReference type="ARBA" id="ARBA00022963"/>
    </source>
</evidence>
<dbReference type="GO" id="GO:0003847">
    <property type="term" value="F:1-alkyl-2-acetylglycerophosphocholine esterase activity"/>
    <property type="evidence" value="ECO:0007669"/>
    <property type="project" value="UniProtKB-EC"/>
</dbReference>
<dbReference type="GO" id="GO:0016042">
    <property type="term" value="P:lipid catabolic process"/>
    <property type="evidence" value="ECO:0007669"/>
    <property type="project" value="UniProtKB-KW"/>
</dbReference>
<dbReference type="HOGENOM" id="CLU_026278_0_0_1"/>
<dbReference type="PANTHER" id="PTHR10272:SF14">
    <property type="entry name" value="PAF ACETYLHYDROLASE FAMILY PROTEIN"/>
    <property type="match status" value="1"/>
</dbReference>
<dbReference type="EC" id="3.1.1.47" evidence="1"/>
<reference evidence="5 6" key="1">
    <citation type="journal article" date="2009" name="PLoS Genet.">
        <title>The genome of Nectria haematococca: contribution of supernumerary chromosomes to gene expansion.</title>
        <authorList>
            <person name="Coleman J.J."/>
            <person name="Rounsley S.D."/>
            <person name="Rodriguez-Carres M."/>
            <person name="Kuo A."/>
            <person name="Wasmann C.C."/>
            <person name="Grimwood J."/>
            <person name="Schmutz J."/>
            <person name="Taga M."/>
            <person name="White G.J."/>
            <person name="Zhou S."/>
            <person name="Schwartz D.C."/>
            <person name="Freitag M."/>
            <person name="Ma L.J."/>
            <person name="Danchin E.G."/>
            <person name="Henrissat B."/>
            <person name="Coutinho P.M."/>
            <person name="Nelson D.R."/>
            <person name="Straney D."/>
            <person name="Napoli C.A."/>
            <person name="Barker B.M."/>
            <person name="Gribskov M."/>
            <person name="Rep M."/>
            <person name="Kroken S."/>
            <person name="Molnar I."/>
            <person name="Rensing C."/>
            <person name="Kennell J.C."/>
            <person name="Zamora J."/>
            <person name="Farman M.L."/>
            <person name="Selker E.U."/>
            <person name="Salamov A."/>
            <person name="Shapiro H."/>
            <person name="Pangilinan J."/>
            <person name="Lindquist E."/>
            <person name="Lamers C."/>
            <person name="Grigoriev I.V."/>
            <person name="Geiser D.M."/>
            <person name="Covert S.F."/>
            <person name="Temporini E."/>
            <person name="Vanetten H.D."/>
        </authorList>
    </citation>
    <scope>NUCLEOTIDE SEQUENCE [LARGE SCALE GENOMIC DNA]</scope>
    <source>
        <strain evidence="6">ATCC MYA-4622 / CBS 123669 / FGSC 9596 / NRRL 45880 / 77-13-4</strain>
    </source>
</reference>
<dbReference type="OMA" id="GMFGWSK"/>
<dbReference type="RefSeq" id="XP_003049163.1">
    <property type="nucleotide sequence ID" value="XM_003049117.1"/>
</dbReference>
<accession>C7YWR3</accession>
<evidence type="ECO:0000256" key="2">
    <source>
        <dbReference type="ARBA" id="ARBA00022801"/>
    </source>
</evidence>
<evidence type="ECO:0000313" key="5">
    <source>
        <dbReference type="EMBL" id="EEU43450.1"/>
    </source>
</evidence>
<evidence type="ECO:0000256" key="1">
    <source>
        <dbReference type="ARBA" id="ARBA00013201"/>
    </source>
</evidence>
<keyword evidence="3" id="KW-0442">Lipid degradation</keyword>
<dbReference type="Proteomes" id="UP000005206">
    <property type="component" value="Chromosome 7"/>
</dbReference>
<dbReference type="EMBL" id="GG698902">
    <property type="protein sequence ID" value="EEU43450.1"/>
    <property type="molecule type" value="Genomic_DNA"/>
</dbReference>
<organism evidence="5 6">
    <name type="scientific">Fusarium vanettenii (strain ATCC MYA-4622 / CBS 123669 / FGSC 9596 / NRRL 45880 / 77-13-4)</name>
    <name type="common">Fusarium solani subsp. pisi</name>
    <dbReference type="NCBI Taxonomy" id="660122"/>
    <lineage>
        <taxon>Eukaryota</taxon>
        <taxon>Fungi</taxon>
        <taxon>Dikarya</taxon>
        <taxon>Ascomycota</taxon>
        <taxon>Pezizomycotina</taxon>
        <taxon>Sordariomycetes</taxon>
        <taxon>Hypocreomycetidae</taxon>
        <taxon>Hypocreales</taxon>
        <taxon>Nectriaceae</taxon>
        <taxon>Fusarium</taxon>
        <taxon>Fusarium solani species complex</taxon>
        <taxon>Fusarium vanettenii</taxon>
    </lineage>
</organism>
<dbReference type="GeneID" id="9666550"/>
<name>C7YWR3_FUSV7</name>
<dbReference type="eggNOG" id="KOG3847">
    <property type="taxonomic scope" value="Eukaryota"/>
</dbReference>
<protein>
    <recommendedName>
        <fullName evidence="1">1-alkyl-2-acetylglycerophosphocholine esterase</fullName>
        <ecNumber evidence="1">3.1.1.47</ecNumber>
    </recommendedName>
</protein>
<dbReference type="SUPFAM" id="SSF53474">
    <property type="entry name" value="alpha/beta-Hydrolases"/>
    <property type="match status" value="1"/>
</dbReference>
<keyword evidence="4" id="KW-0443">Lipid metabolism</keyword>
<dbReference type="InterPro" id="IPR029058">
    <property type="entry name" value="AB_hydrolase_fold"/>
</dbReference>
<dbReference type="KEGG" id="nhe:NECHADRAFT_101108"/>
<keyword evidence="6" id="KW-1185">Reference proteome</keyword>
<proteinExistence type="predicted"/>
<dbReference type="AlphaFoldDB" id="C7YWR3"/>
<keyword evidence="2" id="KW-0378">Hydrolase</keyword>
<dbReference type="OrthoDB" id="2363873at2759"/>
<sequence>MLAFLFLFFNIAQAIVVSGPSGPWSVSHKVVELTDESRWDPYAPEDSQHKRRILTSLFIPTQKNQKKCQTEKVDYMPPKTRVGAAKTLGLPNTTFEGLELEFCKASTKERAPLPIVIFSPGFSSIRLLSSAQAKSLASQGNVVITVDHPYDGTVVEFPDGTVVYGASPNDINDEVAEKGVKAGSPLPFVRSEDISFLIDEILEPSSLGGILDGFDTSKIFVYGHSLGGATSAQVALNDDRVLGGLDLDGKLYGSVSEAGLDTPLFVVGADSTEEAASYFKGIMGKVDAAKMFLTVNGTGHMSFVDLPLVLSLLDFTAPGLERSIGAIDGKRITSITDDILGAVTSFLFKGKTRSLCQLEDKVEEAVVVERDLKKACS</sequence>
<dbReference type="Pfam" id="PF03403">
    <property type="entry name" value="PAF-AH_p_II"/>
    <property type="match status" value="2"/>
</dbReference>
<dbReference type="PANTHER" id="PTHR10272">
    <property type="entry name" value="PLATELET-ACTIVATING FACTOR ACETYLHYDROLASE"/>
    <property type="match status" value="1"/>
</dbReference>
<evidence type="ECO:0000313" key="6">
    <source>
        <dbReference type="Proteomes" id="UP000005206"/>
    </source>
</evidence>
<gene>
    <name evidence="5" type="ORF">NECHADRAFT_101108</name>
</gene>
<dbReference type="Gene3D" id="3.40.50.1820">
    <property type="entry name" value="alpha/beta hydrolase"/>
    <property type="match status" value="1"/>
</dbReference>